<keyword evidence="4 6" id="KW-1133">Transmembrane helix</keyword>
<organism evidence="8 9">
    <name type="scientific">Lentzea indica</name>
    <dbReference type="NCBI Taxonomy" id="2604800"/>
    <lineage>
        <taxon>Bacteria</taxon>
        <taxon>Bacillati</taxon>
        <taxon>Actinomycetota</taxon>
        <taxon>Actinomycetes</taxon>
        <taxon>Pseudonocardiales</taxon>
        <taxon>Pseudonocardiaceae</taxon>
        <taxon>Lentzea</taxon>
    </lineage>
</organism>
<evidence type="ECO:0000259" key="7">
    <source>
        <dbReference type="PROSITE" id="PS50850"/>
    </source>
</evidence>
<evidence type="ECO:0000256" key="2">
    <source>
        <dbReference type="ARBA" id="ARBA00022475"/>
    </source>
</evidence>
<keyword evidence="9" id="KW-1185">Reference proteome</keyword>
<dbReference type="Proteomes" id="UP001515943">
    <property type="component" value="Unassembled WGS sequence"/>
</dbReference>
<proteinExistence type="predicted"/>
<keyword evidence="3 6" id="KW-0812">Transmembrane</keyword>
<feature type="transmembrane region" description="Helical" evidence="6">
    <location>
        <begin position="234"/>
        <end position="254"/>
    </location>
</feature>
<sequence>MWRYLISAGTARLADEMLVLALVLLVRWRTGDDVLSGVVLAAYTFPSIVSGPLLGAWLDRARRPAIALAGNQFVLGVMACALVFADAGWMPVLAFAAGLTLPLTSGGFTSMLPRLDADLPRVTAYDSMLFSASAVAGPALTGVLSAAISPVTAVVVICALSVAGGLCTVTLKLGPAPESSHGSLRAALRAGARHMVRTRPLLAATVTSVLSHGAIGVLAIALPAHVVSLGQRDGLAGLVWAVLDVGCVVSLVVMRRHLARWPPERILFTTVALYGLSLALWPVAPNFAVLLGLALLSGTVMGPTLASLITARQRYSPADLLGQVSTTGASMKIGAYALGAAIGGPLLGLGSSTVLLIVAACQLVAVAAGLLAMISSVDTPAA</sequence>
<evidence type="ECO:0000256" key="5">
    <source>
        <dbReference type="ARBA" id="ARBA00023136"/>
    </source>
</evidence>
<comment type="caution">
    <text evidence="8">The sequence shown here is derived from an EMBL/GenBank/DDBJ whole genome shotgun (WGS) entry which is preliminary data.</text>
</comment>
<dbReference type="InterPro" id="IPR011701">
    <property type="entry name" value="MFS"/>
</dbReference>
<feature type="transmembrane region" description="Helical" evidence="6">
    <location>
        <begin position="34"/>
        <end position="58"/>
    </location>
</feature>
<evidence type="ECO:0000256" key="4">
    <source>
        <dbReference type="ARBA" id="ARBA00022989"/>
    </source>
</evidence>
<keyword evidence="2" id="KW-1003">Cell membrane</keyword>
<dbReference type="InterPro" id="IPR036259">
    <property type="entry name" value="MFS_trans_sf"/>
</dbReference>
<feature type="transmembrane region" description="Helical" evidence="6">
    <location>
        <begin position="290"/>
        <end position="309"/>
    </location>
</feature>
<feature type="transmembrane region" description="Helical" evidence="6">
    <location>
        <begin position="124"/>
        <end position="145"/>
    </location>
</feature>
<accession>A0ABX1FN31</accession>
<name>A0ABX1FN31_9PSEU</name>
<dbReference type="PANTHER" id="PTHR23513">
    <property type="entry name" value="INTEGRAL MEMBRANE EFFLUX PROTEIN-RELATED"/>
    <property type="match status" value="1"/>
</dbReference>
<feature type="transmembrane region" description="Helical" evidence="6">
    <location>
        <begin position="65"/>
        <end position="85"/>
    </location>
</feature>
<dbReference type="PROSITE" id="PS50850">
    <property type="entry name" value="MFS"/>
    <property type="match status" value="1"/>
</dbReference>
<dbReference type="SUPFAM" id="SSF103473">
    <property type="entry name" value="MFS general substrate transporter"/>
    <property type="match status" value="1"/>
</dbReference>
<feature type="transmembrane region" description="Helical" evidence="6">
    <location>
        <begin position="266"/>
        <end position="284"/>
    </location>
</feature>
<evidence type="ECO:0000256" key="6">
    <source>
        <dbReference type="SAM" id="Phobius"/>
    </source>
</evidence>
<reference evidence="8 9" key="1">
    <citation type="submission" date="2019-08" db="EMBL/GenBank/DDBJ databases">
        <title>Lentzea from Indian Himalayas.</title>
        <authorList>
            <person name="Mandal S."/>
            <person name="Mallick Gupta A."/>
            <person name="Maiti P.K."/>
            <person name="Sarkar J."/>
            <person name="Mandal S."/>
        </authorList>
    </citation>
    <scope>NUCLEOTIDE SEQUENCE [LARGE SCALE GENOMIC DNA]</scope>
    <source>
        <strain evidence="8 9">PSKA42</strain>
    </source>
</reference>
<evidence type="ECO:0000313" key="9">
    <source>
        <dbReference type="Proteomes" id="UP001515943"/>
    </source>
</evidence>
<dbReference type="PANTHER" id="PTHR23513:SF11">
    <property type="entry name" value="STAPHYLOFERRIN A TRANSPORTER"/>
    <property type="match status" value="1"/>
</dbReference>
<evidence type="ECO:0000313" key="8">
    <source>
        <dbReference type="EMBL" id="NKE60199.1"/>
    </source>
</evidence>
<dbReference type="InterPro" id="IPR020846">
    <property type="entry name" value="MFS_dom"/>
</dbReference>
<evidence type="ECO:0000256" key="1">
    <source>
        <dbReference type="ARBA" id="ARBA00004651"/>
    </source>
</evidence>
<feature type="transmembrane region" description="Helical" evidence="6">
    <location>
        <begin position="329"/>
        <end position="348"/>
    </location>
</feature>
<feature type="transmembrane region" description="Helical" evidence="6">
    <location>
        <begin position="201"/>
        <end position="222"/>
    </location>
</feature>
<dbReference type="Pfam" id="PF07690">
    <property type="entry name" value="MFS_1"/>
    <property type="match status" value="1"/>
</dbReference>
<keyword evidence="5 6" id="KW-0472">Membrane</keyword>
<evidence type="ECO:0000256" key="3">
    <source>
        <dbReference type="ARBA" id="ARBA00022692"/>
    </source>
</evidence>
<feature type="transmembrane region" description="Helical" evidence="6">
    <location>
        <begin position="91"/>
        <end position="112"/>
    </location>
</feature>
<gene>
    <name evidence="8" type="ORF">FXN61_26725</name>
</gene>
<comment type="subcellular location">
    <subcellularLocation>
        <location evidence="1">Cell membrane</location>
        <topology evidence="1">Multi-pass membrane protein</topology>
    </subcellularLocation>
</comment>
<protein>
    <submittedName>
        <fullName evidence="8">MFS transporter</fullName>
    </submittedName>
</protein>
<feature type="transmembrane region" description="Helical" evidence="6">
    <location>
        <begin position="354"/>
        <end position="374"/>
    </location>
</feature>
<dbReference type="EMBL" id="VSRL01000112">
    <property type="protein sequence ID" value="NKE60199.1"/>
    <property type="molecule type" value="Genomic_DNA"/>
</dbReference>
<feature type="domain" description="Major facilitator superfamily (MFS) profile" evidence="7">
    <location>
        <begin position="200"/>
        <end position="382"/>
    </location>
</feature>
<dbReference type="Gene3D" id="1.20.1250.20">
    <property type="entry name" value="MFS general substrate transporter like domains"/>
    <property type="match status" value="1"/>
</dbReference>